<dbReference type="Pfam" id="PF04107">
    <property type="entry name" value="GCS2"/>
    <property type="match status" value="1"/>
</dbReference>
<reference evidence="5 6" key="1">
    <citation type="submission" date="2020-08" db="EMBL/GenBank/DDBJ databases">
        <title>Genomic Encyclopedia of Type Strains, Phase IV (KMG-IV): sequencing the most valuable type-strain genomes for metagenomic binning, comparative biology and taxonomic classification.</title>
        <authorList>
            <person name="Goeker M."/>
        </authorList>
    </citation>
    <scope>NUCLEOTIDE SEQUENCE [LARGE SCALE GENOMIC DNA]</scope>
    <source>
        <strain evidence="5 6">DSM 102044</strain>
    </source>
</reference>
<dbReference type="AlphaFoldDB" id="A0A841MRZ9"/>
<comment type="catalytic activity">
    <reaction evidence="4">
        <text>L-cysteine + L-glutamate + ATP = gamma-L-glutamyl-L-cysteine + ADP + phosphate + H(+)</text>
        <dbReference type="Rhea" id="RHEA:13285"/>
        <dbReference type="ChEBI" id="CHEBI:15378"/>
        <dbReference type="ChEBI" id="CHEBI:29985"/>
        <dbReference type="ChEBI" id="CHEBI:30616"/>
        <dbReference type="ChEBI" id="CHEBI:35235"/>
        <dbReference type="ChEBI" id="CHEBI:43474"/>
        <dbReference type="ChEBI" id="CHEBI:58173"/>
        <dbReference type="ChEBI" id="CHEBI:456216"/>
        <dbReference type="EC" id="6.3.2.2"/>
    </reaction>
</comment>
<keyword evidence="1 4" id="KW-0436">Ligase</keyword>
<dbReference type="InterPro" id="IPR014746">
    <property type="entry name" value="Gln_synth/guanido_kin_cat_dom"/>
</dbReference>
<dbReference type="PANTHER" id="PTHR36510:SF1">
    <property type="entry name" value="GLUTAMATE--CYSTEINE LIGASE 2-RELATED"/>
    <property type="match status" value="1"/>
</dbReference>
<dbReference type="EMBL" id="JACIJO010000001">
    <property type="protein sequence ID" value="MBB6325315.1"/>
    <property type="molecule type" value="Genomic_DNA"/>
</dbReference>
<dbReference type="InterPro" id="IPR050141">
    <property type="entry name" value="GCL_type2/YbdK_subfam"/>
</dbReference>
<dbReference type="GO" id="GO:0004357">
    <property type="term" value="F:glutamate-cysteine ligase activity"/>
    <property type="evidence" value="ECO:0007669"/>
    <property type="project" value="UniProtKB-EC"/>
</dbReference>
<evidence type="ECO:0000313" key="5">
    <source>
        <dbReference type="EMBL" id="MBB6325315.1"/>
    </source>
</evidence>
<evidence type="ECO:0000256" key="1">
    <source>
        <dbReference type="ARBA" id="ARBA00022598"/>
    </source>
</evidence>
<dbReference type="Proteomes" id="UP000588604">
    <property type="component" value="Unassembled WGS sequence"/>
</dbReference>
<protein>
    <recommendedName>
        <fullName evidence="4">Putative glutamate--cysteine ligase 2</fullName>
        <ecNumber evidence="4">6.3.2.2</ecNumber>
    </recommendedName>
    <alternativeName>
        <fullName evidence="4">Gamma-glutamylcysteine synthetase 2</fullName>
        <shortName evidence="4">GCS 2</shortName>
        <shortName evidence="4">Gamma-GCS 2</shortName>
    </alternativeName>
</protein>
<accession>A0A841MRZ9</accession>
<dbReference type="EC" id="6.3.2.2" evidence="4"/>
<evidence type="ECO:0000256" key="3">
    <source>
        <dbReference type="ARBA" id="ARBA00022840"/>
    </source>
</evidence>
<evidence type="ECO:0000256" key="2">
    <source>
        <dbReference type="ARBA" id="ARBA00022741"/>
    </source>
</evidence>
<comment type="caution">
    <text evidence="5">The sequence shown here is derived from an EMBL/GenBank/DDBJ whole genome shotgun (WGS) entry which is preliminary data.</text>
</comment>
<comment type="similarity">
    <text evidence="4">Belongs to the glutamate--cysteine ligase type 2 family. YbdK subfamily.</text>
</comment>
<dbReference type="InterPro" id="IPR006336">
    <property type="entry name" value="GCS2"/>
</dbReference>
<dbReference type="Gene3D" id="3.30.590.20">
    <property type="match status" value="1"/>
</dbReference>
<organism evidence="5 6">
    <name type="scientific">Algoriphagus iocasae</name>
    <dbReference type="NCBI Taxonomy" id="1836499"/>
    <lineage>
        <taxon>Bacteria</taxon>
        <taxon>Pseudomonadati</taxon>
        <taxon>Bacteroidota</taxon>
        <taxon>Cytophagia</taxon>
        <taxon>Cytophagales</taxon>
        <taxon>Cyclobacteriaceae</taxon>
        <taxon>Algoriphagus</taxon>
    </lineage>
</organism>
<keyword evidence="6" id="KW-1185">Reference proteome</keyword>
<dbReference type="GO" id="GO:0005524">
    <property type="term" value="F:ATP binding"/>
    <property type="evidence" value="ECO:0007669"/>
    <property type="project" value="UniProtKB-KW"/>
</dbReference>
<dbReference type="PANTHER" id="PTHR36510">
    <property type="entry name" value="GLUTAMATE--CYSTEINE LIGASE 2-RELATED"/>
    <property type="match status" value="1"/>
</dbReference>
<keyword evidence="3 4" id="KW-0067">ATP-binding</keyword>
<name>A0A841MRZ9_9BACT</name>
<dbReference type="SUPFAM" id="SSF55931">
    <property type="entry name" value="Glutamine synthetase/guanido kinase"/>
    <property type="match status" value="1"/>
</dbReference>
<dbReference type="NCBIfam" id="TIGR02050">
    <property type="entry name" value="gshA_cyan_rel"/>
    <property type="match status" value="1"/>
</dbReference>
<comment type="function">
    <text evidence="4">ATP-dependent carboxylate-amine ligase which exhibits weak glutamate--cysteine ligase activity.</text>
</comment>
<proteinExistence type="inferred from homology"/>
<dbReference type="HAMAP" id="MF_01609">
    <property type="entry name" value="Glu_cys_ligase_2"/>
    <property type="match status" value="1"/>
</dbReference>
<gene>
    <name evidence="5" type="ORF">FHS59_000930</name>
</gene>
<evidence type="ECO:0000256" key="4">
    <source>
        <dbReference type="HAMAP-Rule" id="MF_01609"/>
    </source>
</evidence>
<keyword evidence="2 4" id="KW-0547">Nucleotide-binding</keyword>
<sequence length="375" mass="43040">MKEGGKKLPKFTLGVEEEYQIIDPQTRDLRSHMSKIVEGGKIQLREQVKAEMHQSVVEVGTNICENVAEARKEVSFLRNKIFELADKQGLVVGAAGTHPFSKWQDQEITDDLRYHEIVNELKDIARSNLIFGLHVHVGIDNRDIALQLMNQACYFLPHIYALSTNSPFWEGRNTGFKAFRAKVFAKFPRTGLPEYFDSVQSYDNFLEILVKTNCIDNPKKIWWDLRMHPFFSTIEFRICDMCLTVDETICIVALIQAIVAKLYKLLMSNTSFNIYRIALIRENKFRAARNGIEGKLIDFGKKTEVPTQDLVLELLDFIDDVVDELGSREEINYVHEILKNGTGADQQLAVFEETQDLSKVVDMITSKFRQGIQSH</sequence>
<evidence type="ECO:0000313" key="6">
    <source>
        <dbReference type="Proteomes" id="UP000588604"/>
    </source>
</evidence>
<dbReference type="GO" id="GO:0042398">
    <property type="term" value="P:modified amino acid biosynthetic process"/>
    <property type="evidence" value="ECO:0007669"/>
    <property type="project" value="InterPro"/>
</dbReference>
<dbReference type="RefSeq" id="WP_184493513.1">
    <property type="nucleotide sequence ID" value="NZ_JACIJO010000001.1"/>
</dbReference>
<dbReference type="NCBIfam" id="NF010039">
    <property type="entry name" value="PRK13515.1"/>
    <property type="match status" value="1"/>
</dbReference>
<dbReference type="InterPro" id="IPR011793">
    <property type="entry name" value="YbdK"/>
</dbReference>